<feature type="repeat" description="Pumilio" evidence="2">
    <location>
        <begin position="173"/>
        <end position="208"/>
    </location>
</feature>
<dbReference type="Proteomes" id="UP000604046">
    <property type="component" value="Unassembled WGS sequence"/>
</dbReference>
<accession>A0A812KYE1</accession>
<name>A0A812KYE1_9DINO</name>
<dbReference type="InterPro" id="IPR011989">
    <property type="entry name" value="ARM-like"/>
</dbReference>
<reference evidence="5" key="1">
    <citation type="submission" date="2021-02" db="EMBL/GenBank/DDBJ databases">
        <authorList>
            <person name="Dougan E. K."/>
            <person name="Rhodes N."/>
            <person name="Thang M."/>
            <person name="Chan C."/>
        </authorList>
    </citation>
    <scope>NUCLEOTIDE SEQUENCE</scope>
</reference>
<dbReference type="InterPro" id="IPR033133">
    <property type="entry name" value="PUM-HD"/>
</dbReference>
<gene>
    <name evidence="5" type="primary">pum</name>
    <name evidence="5" type="ORF">SNAT2548_LOCUS10249</name>
</gene>
<keyword evidence="6" id="KW-1185">Reference proteome</keyword>
<dbReference type="GO" id="GO:0005737">
    <property type="term" value="C:cytoplasm"/>
    <property type="evidence" value="ECO:0007669"/>
    <property type="project" value="TreeGrafter"/>
</dbReference>
<evidence type="ECO:0000256" key="3">
    <source>
        <dbReference type="SAM" id="MobiDB-lite"/>
    </source>
</evidence>
<evidence type="ECO:0000256" key="2">
    <source>
        <dbReference type="PROSITE-ProRule" id="PRU00317"/>
    </source>
</evidence>
<evidence type="ECO:0000256" key="1">
    <source>
        <dbReference type="ARBA" id="ARBA00022737"/>
    </source>
</evidence>
<dbReference type="PROSITE" id="PS50302">
    <property type="entry name" value="PUM"/>
    <property type="match status" value="4"/>
</dbReference>
<dbReference type="Pfam" id="PF00806">
    <property type="entry name" value="PUF"/>
    <property type="match status" value="5"/>
</dbReference>
<evidence type="ECO:0000259" key="4">
    <source>
        <dbReference type="PROSITE" id="PS50303"/>
    </source>
</evidence>
<feature type="repeat" description="Pumilio" evidence="2">
    <location>
        <begin position="245"/>
        <end position="281"/>
    </location>
</feature>
<dbReference type="Gene3D" id="1.25.10.10">
    <property type="entry name" value="Leucine-rich Repeat Variant"/>
    <property type="match status" value="1"/>
</dbReference>
<evidence type="ECO:0000313" key="5">
    <source>
        <dbReference type="EMBL" id="CAE7236815.1"/>
    </source>
</evidence>
<sequence length="414" mass="44956">MACEVIAVAEPNQPFVAQELSSSQPVMQALQPYVTMLVPVVVNASGPVMQGQVLGQAQAVPVATSPNYNGWTFAPSSPHMSSPHMGPMEKFNSGYDSYPDMATGYECGGVMEDEENCGQRRRRRMRTPQPKAPGMIPSSARGVEDAVLSKERCDELRQQLQAGGDGLSLVMSEISGKVWPLSRDANGCRVVQMAMEKASNGAAKDLAAELHGHVREAAVSPHANYVIQKVITQLSPATSSFIGEELLGNAARFARHRFGCRIMCRLLEHCSSQEGTLKLIDEVLEDPSEALDLCRHNFGHHVVQSVLEHGDARYKELIAEVLRHDLLGNASHRSASYVVESALSHCLEKDQQALLQQLTHPSLVAELAQARYGFYVAKTLLQRPEVDAETLAKNIPAVAALLSSSETSSFAEPC</sequence>
<dbReference type="AlphaFoldDB" id="A0A812KYE1"/>
<feature type="repeat" description="Pumilio" evidence="2">
    <location>
        <begin position="209"/>
        <end position="244"/>
    </location>
</feature>
<dbReference type="OrthoDB" id="668540at2759"/>
<dbReference type="GO" id="GO:0003730">
    <property type="term" value="F:mRNA 3'-UTR binding"/>
    <property type="evidence" value="ECO:0007669"/>
    <property type="project" value="TreeGrafter"/>
</dbReference>
<dbReference type="SUPFAM" id="SSF48371">
    <property type="entry name" value="ARM repeat"/>
    <property type="match status" value="1"/>
</dbReference>
<dbReference type="EMBL" id="CAJNDS010000835">
    <property type="protein sequence ID" value="CAE7236815.1"/>
    <property type="molecule type" value="Genomic_DNA"/>
</dbReference>
<keyword evidence="1" id="KW-0677">Repeat</keyword>
<organism evidence="5 6">
    <name type="scientific">Symbiodinium natans</name>
    <dbReference type="NCBI Taxonomy" id="878477"/>
    <lineage>
        <taxon>Eukaryota</taxon>
        <taxon>Sar</taxon>
        <taxon>Alveolata</taxon>
        <taxon>Dinophyceae</taxon>
        <taxon>Suessiales</taxon>
        <taxon>Symbiodiniaceae</taxon>
        <taxon>Symbiodinium</taxon>
    </lineage>
</organism>
<dbReference type="PANTHER" id="PTHR12537">
    <property type="entry name" value="RNA BINDING PROTEIN PUMILIO-RELATED"/>
    <property type="match status" value="1"/>
</dbReference>
<evidence type="ECO:0000313" key="6">
    <source>
        <dbReference type="Proteomes" id="UP000604046"/>
    </source>
</evidence>
<dbReference type="SMART" id="SM00025">
    <property type="entry name" value="Pumilio"/>
    <property type="match status" value="5"/>
</dbReference>
<dbReference type="PANTHER" id="PTHR12537:SF12">
    <property type="entry name" value="MATERNAL PROTEIN PUMILIO"/>
    <property type="match status" value="1"/>
</dbReference>
<dbReference type="PROSITE" id="PS50303">
    <property type="entry name" value="PUM_HD"/>
    <property type="match status" value="1"/>
</dbReference>
<feature type="region of interest" description="Disordered" evidence="3">
    <location>
        <begin position="116"/>
        <end position="142"/>
    </location>
</feature>
<feature type="domain" description="PUM-HD" evidence="4">
    <location>
        <begin position="152"/>
        <end position="414"/>
    </location>
</feature>
<comment type="caution">
    <text evidence="5">The sequence shown here is derived from an EMBL/GenBank/DDBJ whole genome shotgun (WGS) entry which is preliminary data.</text>
</comment>
<proteinExistence type="predicted"/>
<protein>
    <submittedName>
        <fullName evidence="5">Pum protein</fullName>
    </submittedName>
</protein>
<feature type="repeat" description="Pumilio" evidence="2">
    <location>
        <begin position="282"/>
        <end position="320"/>
    </location>
</feature>
<dbReference type="InterPro" id="IPR016024">
    <property type="entry name" value="ARM-type_fold"/>
</dbReference>
<dbReference type="InterPro" id="IPR001313">
    <property type="entry name" value="Pumilio_RNA-bd_rpt"/>
</dbReference>
<dbReference type="GO" id="GO:0000288">
    <property type="term" value="P:nuclear-transcribed mRNA catabolic process, deadenylation-dependent decay"/>
    <property type="evidence" value="ECO:0007669"/>
    <property type="project" value="TreeGrafter"/>
</dbReference>